<dbReference type="GO" id="GO:1905039">
    <property type="term" value="P:carboxylic acid transmembrane transport"/>
    <property type="evidence" value="ECO:0007669"/>
    <property type="project" value="UniProtKB-ARBA"/>
</dbReference>
<feature type="transmembrane region" description="Helical" evidence="6">
    <location>
        <begin position="96"/>
        <end position="115"/>
    </location>
</feature>
<feature type="transmembrane region" description="Helical" evidence="6">
    <location>
        <begin position="363"/>
        <end position="385"/>
    </location>
</feature>
<comment type="caution">
    <text evidence="7">The sequence shown here is derived from an EMBL/GenBank/DDBJ whole genome shotgun (WGS) entry which is preliminary data.</text>
</comment>
<dbReference type="InterPro" id="IPR030676">
    <property type="entry name" value="CitT-rel"/>
</dbReference>
<evidence type="ECO:0000256" key="5">
    <source>
        <dbReference type="ARBA" id="ARBA00023136"/>
    </source>
</evidence>
<comment type="subcellular location">
    <subcellularLocation>
        <location evidence="1">Membrane</location>
        <topology evidence="1">Multi-pass membrane protein</topology>
    </subcellularLocation>
</comment>
<dbReference type="PIRSF" id="PIRSF002457">
    <property type="entry name" value="DASS"/>
    <property type="match status" value="1"/>
</dbReference>
<feature type="transmembrane region" description="Helical" evidence="6">
    <location>
        <begin position="184"/>
        <end position="208"/>
    </location>
</feature>
<dbReference type="GO" id="GO:0008514">
    <property type="term" value="F:organic anion transmembrane transporter activity"/>
    <property type="evidence" value="ECO:0007669"/>
    <property type="project" value="UniProtKB-ARBA"/>
</dbReference>
<dbReference type="AlphaFoldDB" id="A0A508TRW7"/>
<sequence>MSTHAHAEAAAHAPRSLEATLKAIGLPLAVVVAAAIWLSPTPETLSLQGHKALALFGGIFVLYLTEAIPLAIASLMVVPLAVLTGTAPLRTALDGFSASPVYLIVGAFILATAMVKTRLAERITYIILARFGSAPTRITLGVTLVNIALAFLVPSSTARTAILLPECLSILTIFGAGARSPFAINLLLTLTMTNATIGAGVLTATVPNPVTVEFVAKTSGHTITYAEWLLYGFPPALAMTMFTWWIIQRVFPPEFAAGHEQATARIAQNLAAMGPTSSAEWRALSVFVLVTCLWATQGLTGLDTTVVCLTGACLLFLPRFGVMDWSDANKGVSWQVLLIAGGGVSLGDILLKTGAANWMANSIFHALGLAGASALVVIVVVMFIVQFMHVMFVGTTAMATALLPIILAMATTAGVNPVALALPAGMIIGGYPLLMFYNTLPNILVYGTGRLRVEDFPKVGVIVCIVACLLYALCAATWWHWLGLV</sequence>
<dbReference type="Pfam" id="PF00939">
    <property type="entry name" value="Na_sulph_symp"/>
    <property type="match status" value="1"/>
</dbReference>
<keyword evidence="5 6" id="KW-0472">Membrane</keyword>
<feature type="transmembrane region" description="Helical" evidence="6">
    <location>
        <begin position="20"/>
        <end position="40"/>
    </location>
</feature>
<feature type="transmembrane region" description="Helical" evidence="6">
    <location>
        <begin position="228"/>
        <end position="247"/>
    </location>
</feature>
<evidence type="ECO:0000256" key="1">
    <source>
        <dbReference type="ARBA" id="ARBA00004141"/>
    </source>
</evidence>
<keyword evidence="8" id="KW-1185">Reference proteome</keyword>
<gene>
    <name evidence="7" type="primary">yflS</name>
    <name evidence="7" type="ORF">CI1B_68310</name>
</gene>
<evidence type="ECO:0000256" key="6">
    <source>
        <dbReference type="SAM" id="Phobius"/>
    </source>
</evidence>
<dbReference type="PANTHER" id="PTHR10283:SF82">
    <property type="entry name" value="SOLUTE CARRIER FAMILY 13 MEMBER 2"/>
    <property type="match status" value="1"/>
</dbReference>
<feature type="transmembrane region" description="Helical" evidence="6">
    <location>
        <begin position="52"/>
        <end position="76"/>
    </location>
</feature>
<feature type="transmembrane region" description="Helical" evidence="6">
    <location>
        <begin position="418"/>
        <end position="438"/>
    </location>
</feature>
<dbReference type="NCBIfam" id="TIGR00785">
    <property type="entry name" value="dass"/>
    <property type="match status" value="1"/>
</dbReference>
<evidence type="ECO:0000256" key="2">
    <source>
        <dbReference type="ARBA" id="ARBA00007349"/>
    </source>
</evidence>
<keyword evidence="3 6" id="KW-0812">Transmembrane</keyword>
<accession>A0A508TRW7</accession>
<dbReference type="EMBL" id="CAADFC020000028">
    <property type="protein sequence ID" value="VIO76966.1"/>
    <property type="molecule type" value="Genomic_DNA"/>
</dbReference>
<proteinExistence type="inferred from homology"/>
<evidence type="ECO:0000256" key="4">
    <source>
        <dbReference type="ARBA" id="ARBA00022989"/>
    </source>
</evidence>
<feature type="transmembrane region" description="Helical" evidence="6">
    <location>
        <begin position="127"/>
        <end position="152"/>
    </location>
</feature>
<feature type="transmembrane region" description="Helical" evidence="6">
    <location>
        <begin position="459"/>
        <end position="481"/>
    </location>
</feature>
<dbReference type="RefSeq" id="WP_244626762.1">
    <property type="nucleotide sequence ID" value="NZ_CAADFC020000028.1"/>
</dbReference>
<dbReference type="Proteomes" id="UP000328092">
    <property type="component" value="Unassembled WGS sequence"/>
</dbReference>
<dbReference type="GO" id="GO:0005886">
    <property type="term" value="C:plasma membrane"/>
    <property type="evidence" value="ECO:0007669"/>
    <property type="project" value="TreeGrafter"/>
</dbReference>
<comment type="similarity">
    <text evidence="2">Belongs to the SLC13A/DASS transporter (TC 2.A.47) family. DIT1 subfamily.</text>
</comment>
<feature type="transmembrane region" description="Helical" evidence="6">
    <location>
        <begin position="332"/>
        <end position="351"/>
    </location>
</feature>
<reference evidence="7" key="1">
    <citation type="submission" date="2019-02" db="EMBL/GenBank/DDBJ databases">
        <authorList>
            <person name="Pothier F.J."/>
        </authorList>
    </citation>
    <scope>NUCLEOTIDE SEQUENCE</scope>
    <source>
        <strain evidence="7">CI-1B</strain>
    </source>
</reference>
<organism evidence="7 8">
    <name type="scientific">Bradyrhizobium ivorense</name>
    <dbReference type="NCBI Taxonomy" id="2511166"/>
    <lineage>
        <taxon>Bacteria</taxon>
        <taxon>Pseudomonadati</taxon>
        <taxon>Pseudomonadota</taxon>
        <taxon>Alphaproteobacteria</taxon>
        <taxon>Hyphomicrobiales</taxon>
        <taxon>Nitrobacteraceae</taxon>
        <taxon>Bradyrhizobium</taxon>
    </lineage>
</organism>
<dbReference type="PANTHER" id="PTHR10283">
    <property type="entry name" value="SOLUTE CARRIER FAMILY 13 MEMBER"/>
    <property type="match status" value="1"/>
</dbReference>
<dbReference type="InterPro" id="IPR001898">
    <property type="entry name" value="SLC13A/DASS"/>
</dbReference>
<evidence type="ECO:0000313" key="7">
    <source>
        <dbReference type="EMBL" id="VIO76966.1"/>
    </source>
</evidence>
<name>A0A508TRW7_9BRAD</name>
<protein>
    <submittedName>
        <fullName evidence="7">Malate transporter YflS</fullName>
    </submittedName>
</protein>
<evidence type="ECO:0000313" key="8">
    <source>
        <dbReference type="Proteomes" id="UP000328092"/>
    </source>
</evidence>
<keyword evidence="4 6" id="KW-1133">Transmembrane helix</keyword>
<feature type="transmembrane region" description="Helical" evidence="6">
    <location>
        <begin position="302"/>
        <end position="320"/>
    </location>
</feature>
<feature type="transmembrane region" description="Helical" evidence="6">
    <location>
        <begin position="392"/>
        <end position="412"/>
    </location>
</feature>
<evidence type="ECO:0000256" key="3">
    <source>
        <dbReference type="ARBA" id="ARBA00022692"/>
    </source>
</evidence>